<feature type="transmembrane region" description="Helical" evidence="6">
    <location>
        <begin position="302"/>
        <end position="335"/>
    </location>
</feature>
<keyword evidence="5 6" id="KW-0472">Membrane</keyword>
<protein>
    <submittedName>
        <fullName evidence="7">Oligosaccharide flippase family protein</fullName>
    </submittedName>
</protein>
<keyword evidence="8" id="KW-1185">Reference proteome</keyword>
<dbReference type="Pfam" id="PF01943">
    <property type="entry name" value="Polysacc_synt"/>
    <property type="match status" value="1"/>
</dbReference>
<dbReference type="InterPro" id="IPR050833">
    <property type="entry name" value="Poly_Biosynth_Transport"/>
</dbReference>
<evidence type="ECO:0000256" key="6">
    <source>
        <dbReference type="SAM" id="Phobius"/>
    </source>
</evidence>
<keyword evidence="3 6" id="KW-0812">Transmembrane</keyword>
<dbReference type="RefSeq" id="WP_394458654.1">
    <property type="nucleotide sequence ID" value="NZ_JBIGHZ010000001.1"/>
</dbReference>
<dbReference type="EMBL" id="JBIGHZ010000001">
    <property type="protein sequence ID" value="MFG6447284.1"/>
    <property type="molecule type" value="Genomic_DNA"/>
</dbReference>
<comment type="subcellular location">
    <subcellularLocation>
        <location evidence="1">Cell membrane</location>
        <topology evidence="1">Multi-pass membrane protein</topology>
    </subcellularLocation>
</comment>
<organism evidence="7 8">
    <name type="scientific">Roseateles rivi</name>
    <dbReference type="NCBI Taxonomy" id="3299028"/>
    <lineage>
        <taxon>Bacteria</taxon>
        <taxon>Pseudomonadati</taxon>
        <taxon>Pseudomonadota</taxon>
        <taxon>Betaproteobacteria</taxon>
        <taxon>Burkholderiales</taxon>
        <taxon>Sphaerotilaceae</taxon>
        <taxon>Roseateles</taxon>
    </lineage>
</organism>
<proteinExistence type="predicted"/>
<feature type="transmembrane region" description="Helical" evidence="6">
    <location>
        <begin position="460"/>
        <end position="482"/>
    </location>
</feature>
<feature type="transmembrane region" description="Helical" evidence="6">
    <location>
        <begin position="184"/>
        <end position="204"/>
    </location>
</feature>
<dbReference type="InterPro" id="IPR002797">
    <property type="entry name" value="Polysacc_synth"/>
</dbReference>
<evidence type="ECO:0000256" key="3">
    <source>
        <dbReference type="ARBA" id="ARBA00022692"/>
    </source>
</evidence>
<feature type="transmembrane region" description="Helical" evidence="6">
    <location>
        <begin position="378"/>
        <end position="397"/>
    </location>
</feature>
<name>A0ABW7FSI0_9BURK</name>
<reference evidence="7 8" key="1">
    <citation type="submission" date="2024-08" db="EMBL/GenBank/DDBJ databases">
        <authorList>
            <person name="Lu H."/>
        </authorList>
    </citation>
    <scope>NUCLEOTIDE SEQUENCE [LARGE SCALE GENOMIC DNA]</scope>
    <source>
        <strain evidence="7 8">BYS180W</strain>
    </source>
</reference>
<feature type="transmembrane region" description="Helical" evidence="6">
    <location>
        <begin position="430"/>
        <end position="454"/>
    </location>
</feature>
<dbReference type="PANTHER" id="PTHR30250:SF11">
    <property type="entry name" value="O-ANTIGEN TRANSPORTER-RELATED"/>
    <property type="match status" value="1"/>
</dbReference>
<evidence type="ECO:0000256" key="4">
    <source>
        <dbReference type="ARBA" id="ARBA00022989"/>
    </source>
</evidence>
<evidence type="ECO:0000256" key="5">
    <source>
        <dbReference type="ARBA" id="ARBA00023136"/>
    </source>
</evidence>
<feature type="transmembrane region" description="Helical" evidence="6">
    <location>
        <begin position="347"/>
        <end position="371"/>
    </location>
</feature>
<evidence type="ECO:0000313" key="8">
    <source>
        <dbReference type="Proteomes" id="UP001606099"/>
    </source>
</evidence>
<keyword evidence="4 6" id="KW-1133">Transmembrane helix</keyword>
<dbReference type="PANTHER" id="PTHR30250">
    <property type="entry name" value="PST FAMILY PREDICTED COLANIC ACID TRANSPORTER"/>
    <property type="match status" value="1"/>
</dbReference>
<accession>A0ABW7FSI0</accession>
<feature type="transmembrane region" description="Helical" evidence="6">
    <location>
        <begin position="21"/>
        <end position="38"/>
    </location>
</feature>
<feature type="transmembrane region" description="Helical" evidence="6">
    <location>
        <begin position="92"/>
        <end position="115"/>
    </location>
</feature>
<keyword evidence="2" id="KW-1003">Cell membrane</keyword>
<feature type="transmembrane region" description="Helical" evidence="6">
    <location>
        <begin position="403"/>
        <end position="423"/>
    </location>
</feature>
<dbReference type="Proteomes" id="UP001606099">
    <property type="component" value="Unassembled WGS sequence"/>
</dbReference>
<sequence>MKSADTLRAKKGLKSIVISKPLSAFAGLATLFLLSRYVDKVEYAAYFAVWASVEIILIISQFGLMHIGYRYIRSEVQADGRIVIDGPVRETVVLRTFSLFSVGVVFFVVFGATVFSEFSSIGPLYLSAAVVVAASLEGVLRHCELLLDSMMNQLAAQISMLIRTLTRPFGFFLCYAFGHLSIQTILIVELVGLLASCAYLMYVYRSLMPDLVRRVAYQKSEIVEMVKFAMPGYLAQLVGLLSGADMIKVVLSSANQSQAVAEFGFALSLALMVQRYLPIFVFGGVIRPVFVRVGGGETSGGYGLWSLVGLVSKLNVLLCGSILVFFAAFGVGFVGFVSDGNFVNSYLAIYVLLLGVLVLGYQATISAYGVAVNDTLPVFWGSIAAALVMPVFVYVVLNLGAVGAALAWLAGLVASTVVAMYVLRRTFGVGFAAVAKFVAVPMVPVVLSLVVAAFSGVPVVGTYVAIIGPIFWVGYLIFGRFFSAADLDYMKQVVRAK</sequence>
<feature type="transmembrane region" description="Helical" evidence="6">
    <location>
        <begin position="44"/>
        <end position="72"/>
    </location>
</feature>
<evidence type="ECO:0000313" key="7">
    <source>
        <dbReference type="EMBL" id="MFG6447284.1"/>
    </source>
</evidence>
<evidence type="ECO:0000256" key="2">
    <source>
        <dbReference type="ARBA" id="ARBA00022475"/>
    </source>
</evidence>
<evidence type="ECO:0000256" key="1">
    <source>
        <dbReference type="ARBA" id="ARBA00004651"/>
    </source>
</evidence>
<comment type="caution">
    <text evidence="7">The sequence shown here is derived from an EMBL/GenBank/DDBJ whole genome shotgun (WGS) entry which is preliminary data.</text>
</comment>
<gene>
    <name evidence="7" type="ORF">ACG0Z6_03395</name>
</gene>